<keyword evidence="2 4" id="KW-0238">DNA-binding</keyword>
<dbReference type="CDD" id="cd00383">
    <property type="entry name" value="trans_reg_C"/>
    <property type="match status" value="1"/>
</dbReference>
<dbReference type="SUPFAM" id="SSF46894">
    <property type="entry name" value="C-terminal effector domain of the bipartite response regulators"/>
    <property type="match status" value="1"/>
</dbReference>
<dbReference type="GO" id="GO:0000160">
    <property type="term" value="P:phosphorelay signal transduction system"/>
    <property type="evidence" value="ECO:0007669"/>
    <property type="project" value="InterPro"/>
</dbReference>
<evidence type="ECO:0000259" key="5">
    <source>
        <dbReference type="PROSITE" id="PS51755"/>
    </source>
</evidence>
<proteinExistence type="predicted"/>
<dbReference type="RefSeq" id="WP_204518961.1">
    <property type="nucleotide sequence ID" value="NZ_BAABIN010000012.1"/>
</dbReference>
<reference evidence="6" key="1">
    <citation type="submission" date="2021-01" db="EMBL/GenBank/DDBJ databases">
        <title>Genomic Encyclopedia of Type Strains, Phase IV (KMG-IV): sequencing the most valuable type-strain genomes for metagenomic binning, comparative biology and taxonomic classification.</title>
        <authorList>
            <person name="Goeker M."/>
        </authorList>
    </citation>
    <scope>NUCLEOTIDE SEQUENCE</scope>
    <source>
        <strain evidence="6">DSM 25523</strain>
    </source>
</reference>
<dbReference type="GO" id="GO:0006355">
    <property type="term" value="P:regulation of DNA-templated transcription"/>
    <property type="evidence" value="ECO:0007669"/>
    <property type="project" value="InterPro"/>
</dbReference>
<dbReference type="SMART" id="SM00862">
    <property type="entry name" value="Trans_reg_C"/>
    <property type="match status" value="1"/>
</dbReference>
<accession>A0A939BT78</accession>
<dbReference type="PROSITE" id="PS51755">
    <property type="entry name" value="OMPR_PHOB"/>
    <property type="match status" value="1"/>
</dbReference>
<sequence length="379" mass="44688">MGLLFYPDQYAVARGHEQIALLPKEYALLFCLYESKNRSLSRAELLDRVWGLEEPTDRTVDDHIYRLRKKLLRWNDILRIETVRGYGYRLHLAEPFDPPAPLPQLTENVHQLLQTYHGLGMGGAMQILSEHHQLLGADPHPFYSVYLHFVTGDFHWIADADELPLWEKLIYLLHLHWMIKTEPNSTLELCLRLLQKRENLPGNWATELQINLVTMYAETKQFAQAAKQLDLAEQETAVIRSDSFTLHLLFAKSYLALLENDTALAKQWIDQARQRLDAARQPYQREEGLLALIRGLWLYQTGNIPAARETVDSGYQILLHTRFIPHLLQGIRHLCFFLHEWRCDAEWLDRYQKRWQQYVNHFRLMELEPKIDRLFARSL</sequence>
<evidence type="ECO:0000256" key="1">
    <source>
        <dbReference type="ARBA" id="ARBA00023015"/>
    </source>
</evidence>
<keyword evidence="3" id="KW-0804">Transcription</keyword>
<keyword evidence="7" id="KW-1185">Reference proteome</keyword>
<protein>
    <recommendedName>
        <fullName evidence="5">OmpR/PhoB-type domain-containing protein</fullName>
    </recommendedName>
</protein>
<evidence type="ECO:0000256" key="3">
    <source>
        <dbReference type="ARBA" id="ARBA00023163"/>
    </source>
</evidence>
<evidence type="ECO:0000313" key="6">
    <source>
        <dbReference type="EMBL" id="MBM7591243.1"/>
    </source>
</evidence>
<evidence type="ECO:0000256" key="2">
    <source>
        <dbReference type="ARBA" id="ARBA00023125"/>
    </source>
</evidence>
<dbReference type="EMBL" id="JAFBEB010000010">
    <property type="protein sequence ID" value="MBM7591243.1"/>
    <property type="molecule type" value="Genomic_DNA"/>
</dbReference>
<dbReference type="InterPro" id="IPR016032">
    <property type="entry name" value="Sig_transdc_resp-reg_C-effctor"/>
</dbReference>
<dbReference type="Pfam" id="PF00486">
    <property type="entry name" value="Trans_reg_C"/>
    <property type="match status" value="1"/>
</dbReference>
<keyword evidence="1" id="KW-0805">Transcription regulation</keyword>
<feature type="domain" description="OmpR/PhoB-type" evidence="5">
    <location>
        <begin position="1"/>
        <end position="92"/>
    </location>
</feature>
<dbReference type="Proteomes" id="UP000717624">
    <property type="component" value="Unassembled WGS sequence"/>
</dbReference>
<feature type="DNA-binding region" description="OmpR/PhoB-type" evidence="4">
    <location>
        <begin position="1"/>
        <end position="92"/>
    </location>
</feature>
<dbReference type="AlphaFoldDB" id="A0A939BT78"/>
<gene>
    <name evidence="6" type="ORF">JOD01_002870</name>
</gene>
<evidence type="ECO:0000256" key="4">
    <source>
        <dbReference type="PROSITE-ProRule" id="PRU01091"/>
    </source>
</evidence>
<dbReference type="InterPro" id="IPR001867">
    <property type="entry name" value="OmpR/PhoB-type_DNA-bd"/>
</dbReference>
<evidence type="ECO:0000313" key="7">
    <source>
        <dbReference type="Proteomes" id="UP000717624"/>
    </source>
</evidence>
<name>A0A939BT78_9BACL</name>
<dbReference type="InterPro" id="IPR036388">
    <property type="entry name" value="WH-like_DNA-bd_sf"/>
</dbReference>
<organism evidence="6 7">
    <name type="scientific">Brevibacillus fulvus</name>
    <dbReference type="NCBI Taxonomy" id="1125967"/>
    <lineage>
        <taxon>Bacteria</taxon>
        <taxon>Bacillati</taxon>
        <taxon>Bacillota</taxon>
        <taxon>Bacilli</taxon>
        <taxon>Bacillales</taxon>
        <taxon>Paenibacillaceae</taxon>
        <taxon>Brevibacillus</taxon>
    </lineage>
</organism>
<comment type="caution">
    <text evidence="6">The sequence shown here is derived from an EMBL/GenBank/DDBJ whole genome shotgun (WGS) entry which is preliminary data.</text>
</comment>
<dbReference type="Gene3D" id="1.10.10.10">
    <property type="entry name" value="Winged helix-like DNA-binding domain superfamily/Winged helix DNA-binding domain"/>
    <property type="match status" value="1"/>
</dbReference>
<dbReference type="GO" id="GO:0003677">
    <property type="term" value="F:DNA binding"/>
    <property type="evidence" value="ECO:0007669"/>
    <property type="project" value="UniProtKB-UniRule"/>
</dbReference>